<evidence type="ECO:0000256" key="4">
    <source>
        <dbReference type="ARBA" id="ARBA00023235"/>
    </source>
</evidence>
<organism evidence="9 10">
    <name type="scientific">Glutamicibacter ardleyensis</name>
    <dbReference type="NCBI Taxonomy" id="225894"/>
    <lineage>
        <taxon>Bacteria</taxon>
        <taxon>Bacillati</taxon>
        <taxon>Actinomycetota</taxon>
        <taxon>Actinomycetes</taxon>
        <taxon>Micrococcales</taxon>
        <taxon>Micrococcaceae</taxon>
        <taxon>Glutamicibacter</taxon>
    </lineage>
</organism>
<name>A0ABQ2DR01_9MICC</name>
<dbReference type="Gene3D" id="3.10.50.40">
    <property type="match status" value="1"/>
</dbReference>
<accession>A0ABQ2DR01</accession>
<evidence type="ECO:0000313" key="10">
    <source>
        <dbReference type="Proteomes" id="UP000606115"/>
    </source>
</evidence>
<evidence type="ECO:0000256" key="2">
    <source>
        <dbReference type="ARBA" id="ARBA00006577"/>
    </source>
</evidence>
<feature type="chain" id="PRO_5046101062" description="Peptidyl-prolyl cis-trans isomerase" evidence="7">
    <location>
        <begin position="21"/>
        <end position="310"/>
    </location>
</feature>
<keyword evidence="10" id="KW-1185">Reference proteome</keyword>
<dbReference type="PROSITE" id="PS50059">
    <property type="entry name" value="FKBP_PPIASE"/>
    <property type="match status" value="1"/>
</dbReference>
<reference evidence="10" key="1">
    <citation type="journal article" date="2019" name="Int. J. Syst. Evol. Microbiol.">
        <title>The Global Catalogue of Microorganisms (GCM) 10K type strain sequencing project: providing services to taxonomists for standard genome sequencing and annotation.</title>
        <authorList>
            <consortium name="The Broad Institute Genomics Platform"/>
            <consortium name="The Broad Institute Genome Sequencing Center for Infectious Disease"/>
            <person name="Wu L."/>
            <person name="Ma J."/>
        </authorList>
    </citation>
    <scope>NUCLEOTIDE SEQUENCE [LARGE SCALE GENOMIC DNA]</scope>
    <source>
        <strain evidence="10">CGMCC 1.3685</strain>
    </source>
</reference>
<evidence type="ECO:0000313" key="9">
    <source>
        <dbReference type="EMBL" id="GGJ64594.1"/>
    </source>
</evidence>
<comment type="similarity">
    <text evidence="2 6">Belongs to the FKBP-type PPIase family.</text>
</comment>
<protein>
    <recommendedName>
        <fullName evidence="6">Peptidyl-prolyl cis-trans isomerase</fullName>
        <ecNumber evidence="6">5.2.1.8</ecNumber>
    </recommendedName>
</protein>
<gene>
    <name evidence="9" type="ORF">GCM10007173_24440</name>
</gene>
<dbReference type="Proteomes" id="UP000606115">
    <property type="component" value="Unassembled WGS sequence"/>
</dbReference>
<keyword evidence="7" id="KW-0732">Signal</keyword>
<dbReference type="PANTHER" id="PTHR43811">
    <property type="entry name" value="FKBP-TYPE PEPTIDYL-PROLYL CIS-TRANS ISOMERASE FKPA"/>
    <property type="match status" value="1"/>
</dbReference>
<comment type="catalytic activity">
    <reaction evidence="1 5 6">
        <text>[protein]-peptidylproline (omega=180) = [protein]-peptidylproline (omega=0)</text>
        <dbReference type="Rhea" id="RHEA:16237"/>
        <dbReference type="Rhea" id="RHEA-COMP:10747"/>
        <dbReference type="Rhea" id="RHEA-COMP:10748"/>
        <dbReference type="ChEBI" id="CHEBI:83833"/>
        <dbReference type="ChEBI" id="CHEBI:83834"/>
        <dbReference type="EC" id="5.2.1.8"/>
    </reaction>
</comment>
<evidence type="ECO:0000256" key="3">
    <source>
        <dbReference type="ARBA" id="ARBA00023110"/>
    </source>
</evidence>
<sequence>MRKVLAVCVTASVLALTACGSGTTSLSKVDVKPAADEQTAPEVSFDAPLLTDKEEAVTVVEGDGADIKDGDTIDIQSGLYKTIDGHLTNENFTGDTTPMPVDESLKTQMPALYETLLKSQVGDWIAYAAIDGVQQADGTMKEPEAGSRAERLIVIKIADSVSASKPLSQDEVKKLKDEGKLPTVKTGKGDPAITIPKDTEAPAGLAVDVLEEGTGPATSDTSSASVHYHGVRWEDGKKFDGNFGSDEGFEMKMSGGVIKGWLEGLKGLKEGSKVLLSIPADMAYGKNPQPGQPEGPLVFYVELDKVTTSK</sequence>
<dbReference type="PANTHER" id="PTHR43811:SF19">
    <property type="entry name" value="39 KDA FK506-BINDING NUCLEAR PROTEIN"/>
    <property type="match status" value="1"/>
</dbReference>
<dbReference type="PROSITE" id="PS51257">
    <property type="entry name" value="PROKAR_LIPOPROTEIN"/>
    <property type="match status" value="1"/>
</dbReference>
<dbReference type="GeneID" id="303304798"/>
<dbReference type="EC" id="5.2.1.8" evidence="6"/>
<dbReference type="InterPro" id="IPR046357">
    <property type="entry name" value="PPIase_dom_sf"/>
</dbReference>
<evidence type="ECO:0000259" key="8">
    <source>
        <dbReference type="PROSITE" id="PS50059"/>
    </source>
</evidence>
<evidence type="ECO:0000256" key="6">
    <source>
        <dbReference type="RuleBase" id="RU003915"/>
    </source>
</evidence>
<comment type="caution">
    <text evidence="9">The sequence shown here is derived from an EMBL/GenBank/DDBJ whole genome shotgun (WGS) entry which is preliminary data.</text>
</comment>
<dbReference type="InterPro" id="IPR001179">
    <property type="entry name" value="PPIase_FKBP_dom"/>
</dbReference>
<proteinExistence type="inferred from homology"/>
<dbReference type="Pfam" id="PF00254">
    <property type="entry name" value="FKBP_C"/>
    <property type="match status" value="1"/>
</dbReference>
<dbReference type="SUPFAM" id="SSF54534">
    <property type="entry name" value="FKBP-like"/>
    <property type="match status" value="1"/>
</dbReference>
<feature type="domain" description="PPIase FKBP-type" evidence="8">
    <location>
        <begin position="221"/>
        <end position="307"/>
    </location>
</feature>
<keyword evidence="4 5" id="KW-0413">Isomerase</keyword>
<feature type="signal peptide" evidence="7">
    <location>
        <begin position="1"/>
        <end position="20"/>
    </location>
</feature>
<keyword evidence="3 5" id="KW-0697">Rotamase</keyword>
<dbReference type="EMBL" id="BMKX01000006">
    <property type="protein sequence ID" value="GGJ64594.1"/>
    <property type="molecule type" value="Genomic_DNA"/>
</dbReference>
<evidence type="ECO:0000256" key="5">
    <source>
        <dbReference type="PROSITE-ProRule" id="PRU00277"/>
    </source>
</evidence>
<dbReference type="RefSeq" id="WP_096253964.1">
    <property type="nucleotide sequence ID" value="NZ_BMKX01000006.1"/>
</dbReference>
<evidence type="ECO:0000256" key="7">
    <source>
        <dbReference type="SAM" id="SignalP"/>
    </source>
</evidence>
<evidence type="ECO:0000256" key="1">
    <source>
        <dbReference type="ARBA" id="ARBA00000971"/>
    </source>
</evidence>